<dbReference type="Proteomes" id="UP001595478">
    <property type="component" value="Unassembled WGS sequence"/>
</dbReference>
<evidence type="ECO:0000313" key="2">
    <source>
        <dbReference type="EMBL" id="MFC3121953.1"/>
    </source>
</evidence>
<feature type="signal peptide" evidence="1">
    <location>
        <begin position="1"/>
        <end position="22"/>
    </location>
</feature>
<evidence type="ECO:0000256" key="1">
    <source>
        <dbReference type="SAM" id="SignalP"/>
    </source>
</evidence>
<keyword evidence="1" id="KW-0732">Signal</keyword>
<sequence length="171" mass="19131">MKKTIKSSMLIAYMSLSYGAAANNAEFSNHVELKNFDCAKEFESQIEILGRGSNYPSFIASDILEELIKQDEASQLISATCTSEVELGIKSIKIKNNGENATAIDYLEAKFPMELVVFNGEENWILDAAIKYEVNGLVSKQTPKLTKHFIVNGSYDMNRVKLKELPLILQQ</sequence>
<organism evidence="2 3">
    <name type="scientific">Agaribacter flavus</name>
    <dbReference type="NCBI Taxonomy" id="1902781"/>
    <lineage>
        <taxon>Bacteria</taxon>
        <taxon>Pseudomonadati</taxon>
        <taxon>Pseudomonadota</taxon>
        <taxon>Gammaproteobacteria</taxon>
        <taxon>Alteromonadales</taxon>
        <taxon>Alteromonadaceae</taxon>
        <taxon>Agaribacter</taxon>
    </lineage>
</organism>
<proteinExistence type="predicted"/>
<keyword evidence="3" id="KW-1185">Reference proteome</keyword>
<dbReference type="RefSeq" id="WP_376920083.1">
    <property type="nucleotide sequence ID" value="NZ_JBHRSW010000015.1"/>
</dbReference>
<protein>
    <submittedName>
        <fullName evidence="2">Uncharacterized protein</fullName>
    </submittedName>
</protein>
<name>A0ABV7FNR7_9ALTE</name>
<dbReference type="EMBL" id="JBHRSW010000015">
    <property type="protein sequence ID" value="MFC3121953.1"/>
    <property type="molecule type" value="Genomic_DNA"/>
</dbReference>
<reference evidence="3" key="1">
    <citation type="journal article" date="2019" name="Int. J. Syst. Evol. Microbiol.">
        <title>The Global Catalogue of Microorganisms (GCM) 10K type strain sequencing project: providing services to taxonomists for standard genome sequencing and annotation.</title>
        <authorList>
            <consortium name="The Broad Institute Genomics Platform"/>
            <consortium name="The Broad Institute Genome Sequencing Center for Infectious Disease"/>
            <person name="Wu L."/>
            <person name="Ma J."/>
        </authorList>
    </citation>
    <scope>NUCLEOTIDE SEQUENCE [LARGE SCALE GENOMIC DNA]</scope>
    <source>
        <strain evidence="3">KCTC 52473</strain>
    </source>
</reference>
<accession>A0ABV7FNR7</accession>
<feature type="chain" id="PRO_5045769763" evidence="1">
    <location>
        <begin position="23"/>
        <end position="171"/>
    </location>
</feature>
<gene>
    <name evidence="2" type="ORF">ACFOHL_10000</name>
</gene>
<evidence type="ECO:0000313" key="3">
    <source>
        <dbReference type="Proteomes" id="UP001595478"/>
    </source>
</evidence>
<comment type="caution">
    <text evidence="2">The sequence shown here is derived from an EMBL/GenBank/DDBJ whole genome shotgun (WGS) entry which is preliminary data.</text>
</comment>